<dbReference type="Pfam" id="PF01734">
    <property type="entry name" value="Patatin"/>
    <property type="match status" value="1"/>
</dbReference>
<evidence type="ECO:0000313" key="4">
    <source>
        <dbReference type="EMBL" id="PZO99012.1"/>
    </source>
</evidence>
<dbReference type="AlphaFoldDB" id="A0A2W5AZX2"/>
<dbReference type="SUPFAM" id="SSF52151">
    <property type="entry name" value="FabD/lysophospholipase-like"/>
    <property type="match status" value="1"/>
</dbReference>
<feature type="domain" description="PNPLA" evidence="3">
    <location>
        <begin position="9"/>
        <end position="182"/>
    </location>
</feature>
<comment type="caution">
    <text evidence="2">Lacks conserved residue(s) required for the propagation of feature annotation.</text>
</comment>
<dbReference type="Proteomes" id="UP000249451">
    <property type="component" value="Unassembled WGS sequence"/>
</dbReference>
<evidence type="ECO:0000259" key="3">
    <source>
        <dbReference type="PROSITE" id="PS51635"/>
    </source>
</evidence>
<protein>
    <submittedName>
        <fullName evidence="4">Patatin family protein</fullName>
    </submittedName>
</protein>
<dbReference type="PROSITE" id="PS51635">
    <property type="entry name" value="PNPLA"/>
    <property type="match status" value="1"/>
</dbReference>
<gene>
    <name evidence="4" type="ORF">DI609_09270</name>
</gene>
<feature type="active site" description="Nucleophile" evidence="2">
    <location>
        <position position="42"/>
    </location>
</feature>
<organism evidence="4 5">
    <name type="scientific">Corynebacterium urealyticum</name>
    <dbReference type="NCBI Taxonomy" id="43771"/>
    <lineage>
        <taxon>Bacteria</taxon>
        <taxon>Bacillati</taxon>
        <taxon>Actinomycetota</taxon>
        <taxon>Actinomycetes</taxon>
        <taxon>Mycobacteriales</taxon>
        <taxon>Corynebacteriaceae</taxon>
        <taxon>Corynebacterium</taxon>
    </lineage>
</organism>
<feature type="short sequence motif" description="DGA/G" evidence="2">
    <location>
        <begin position="167"/>
        <end position="169"/>
    </location>
</feature>
<dbReference type="CDD" id="cd07208">
    <property type="entry name" value="Pat_hypo_Ecoli_yjju_like"/>
    <property type="match status" value="1"/>
</dbReference>
<keyword evidence="2" id="KW-0442">Lipid degradation</keyword>
<evidence type="ECO:0000313" key="5">
    <source>
        <dbReference type="Proteomes" id="UP000249451"/>
    </source>
</evidence>
<dbReference type="InterPro" id="IPR002641">
    <property type="entry name" value="PNPLA_dom"/>
</dbReference>
<feature type="active site" description="Proton acceptor" evidence="2">
    <location>
        <position position="167"/>
    </location>
</feature>
<dbReference type="GO" id="GO:0016787">
    <property type="term" value="F:hydrolase activity"/>
    <property type="evidence" value="ECO:0007669"/>
    <property type="project" value="UniProtKB-UniRule"/>
</dbReference>
<dbReference type="EMBL" id="QFNY01000234">
    <property type="protein sequence ID" value="PZO99012.1"/>
    <property type="molecule type" value="Genomic_DNA"/>
</dbReference>
<accession>A0A2W5AZX2</accession>
<dbReference type="InterPro" id="IPR037483">
    <property type="entry name" value="YjjU-like"/>
</dbReference>
<feature type="short sequence motif" description="GXSXG" evidence="2">
    <location>
        <begin position="40"/>
        <end position="44"/>
    </location>
</feature>
<dbReference type="Gene3D" id="3.40.1090.10">
    <property type="entry name" value="Cytosolic phospholipase A2 catalytic domain"/>
    <property type="match status" value="2"/>
</dbReference>
<dbReference type="GO" id="GO:0016042">
    <property type="term" value="P:lipid catabolic process"/>
    <property type="evidence" value="ECO:0007669"/>
    <property type="project" value="UniProtKB-UniRule"/>
</dbReference>
<keyword evidence="1 2" id="KW-0443">Lipid metabolism</keyword>
<comment type="caution">
    <text evidence="4">The sequence shown here is derived from an EMBL/GenBank/DDBJ whole genome shotgun (WGS) entry which is preliminary data.</text>
</comment>
<dbReference type="InterPro" id="IPR045943">
    <property type="entry name" value="DUF6363"/>
</dbReference>
<keyword evidence="2" id="KW-0378">Hydrolase</keyword>
<reference evidence="4 5" key="1">
    <citation type="submission" date="2017-11" db="EMBL/GenBank/DDBJ databases">
        <title>Infants hospitalized years apart are colonized by the same room-sourced microbial strains.</title>
        <authorList>
            <person name="Brooks B."/>
            <person name="Olm M.R."/>
            <person name="Firek B.A."/>
            <person name="Baker R."/>
            <person name="Thomas B.C."/>
            <person name="Morowitz M.J."/>
            <person name="Banfield J.F."/>
        </authorList>
    </citation>
    <scope>NUCLEOTIDE SEQUENCE [LARGE SCALE GENOMIC DNA]</scope>
    <source>
        <strain evidence="4">S2_012_000_R3_87</strain>
    </source>
</reference>
<name>A0A2W5AZX2_9CORY</name>
<evidence type="ECO:0000256" key="1">
    <source>
        <dbReference type="ARBA" id="ARBA00023098"/>
    </source>
</evidence>
<dbReference type="InterPro" id="IPR016035">
    <property type="entry name" value="Acyl_Trfase/lysoPLipase"/>
</dbReference>
<dbReference type="Pfam" id="PF19890">
    <property type="entry name" value="DUF6363"/>
    <property type="match status" value="1"/>
</dbReference>
<evidence type="ECO:0000256" key="2">
    <source>
        <dbReference type="PROSITE-ProRule" id="PRU01161"/>
    </source>
</evidence>
<proteinExistence type="predicted"/>
<sequence>MLDARNVALVLEGGGMRNSYTAACIDQLLAHEVKFGWVGGVSAGASHTVNFLSGDRLRARESFITLPAHPTAGGMSSFMRGNGYFNSDFIYEQAALPNASIPFDFETFFANDTPFSISALRADTGETVSWGRGDQKDDADLMRQVRASSTIPTLMPTAFVDGVPYVDGALGDTGGLVLPNAIEAGFDKFLILATKPRNYTRPAMGSPQLVRLFNRKYPAVAEAALTRHERYNAVREQMTELERQGKAMIFYPENMMVTSTERKVRALRRNYALGMQQTMRELPRWLEFLRD</sequence>